<sequence>MTCICDALDSVAGSTWFSALDLHSGYWQVLLSLSARPKTAFTIGRGLWEINVMPFGLCNSPAMFEQLMEKVLQPVPASACAVYLDDILVQASTYTAALANLRTVFELVAKANLHPNAAKSSLFRQENSFLGHVVSERGVSTDPTKVEAVEKWPSSTDGA</sequence>
<evidence type="ECO:0000313" key="4">
    <source>
        <dbReference type="EMBL" id="KAJ8403407.1"/>
    </source>
</evidence>
<dbReference type="Pfam" id="PF00078">
    <property type="entry name" value="RVT_1"/>
    <property type="match status" value="1"/>
</dbReference>
<evidence type="ECO:0000259" key="3">
    <source>
        <dbReference type="PROSITE" id="PS50878"/>
    </source>
</evidence>
<gene>
    <name evidence="4" type="ORF">AAFF_G00351790</name>
</gene>
<proteinExistence type="inferred from homology"/>
<dbReference type="Proteomes" id="UP001221898">
    <property type="component" value="Unassembled WGS sequence"/>
</dbReference>
<dbReference type="Gene3D" id="3.30.70.270">
    <property type="match status" value="1"/>
</dbReference>
<dbReference type="CDD" id="cd01647">
    <property type="entry name" value="RT_LTR"/>
    <property type="match status" value="1"/>
</dbReference>
<dbReference type="PROSITE" id="PS50878">
    <property type="entry name" value="RT_POL"/>
    <property type="match status" value="1"/>
</dbReference>
<reference evidence="4" key="1">
    <citation type="journal article" date="2023" name="Science">
        <title>Genome structures resolve the early diversification of teleost fishes.</title>
        <authorList>
            <person name="Parey E."/>
            <person name="Louis A."/>
            <person name="Montfort J."/>
            <person name="Bouchez O."/>
            <person name="Roques C."/>
            <person name="Iampietro C."/>
            <person name="Lluch J."/>
            <person name="Castinel A."/>
            <person name="Donnadieu C."/>
            <person name="Desvignes T."/>
            <person name="Floi Bucao C."/>
            <person name="Jouanno E."/>
            <person name="Wen M."/>
            <person name="Mejri S."/>
            <person name="Dirks R."/>
            <person name="Jansen H."/>
            <person name="Henkel C."/>
            <person name="Chen W.J."/>
            <person name="Zahm M."/>
            <person name="Cabau C."/>
            <person name="Klopp C."/>
            <person name="Thompson A.W."/>
            <person name="Robinson-Rechavi M."/>
            <person name="Braasch I."/>
            <person name="Lecointre G."/>
            <person name="Bobe J."/>
            <person name="Postlethwait J.H."/>
            <person name="Berthelot C."/>
            <person name="Roest Crollius H."/>
            <person name="Guiguen Y."/>
        </authorList>
    </citation>
    <scope>NUCLEOTIDE SEQUENCE</scope>
    <source>
        <strain evidence="4">NC1722</strain>
    </source>
</reference>
<dbReference type="InterPro" id="IPR051320">
    <property type="entry name" value="Viral_Replic_Matur_Polypro"/>
</dbReference>
<evidence type="ECO:0000256" key="2">
    <source>
        <dbReference type="ARBA" id="ARBA00012180"/>
    </source>
</evidence>
<protein>
    <recommendedName>
        <fullName evidence="2">ribonuclease H</fullName>
        <ecNumber evidence="2">3.1.26.4</ecNumber>
    </recommendedName>
</protein>
<dbReference type="InterPro" id="IPR043502">
    <property type="entry name" value="DNA/RNA_pol_sf"/>
</dbReference>
<organism evidence="4 5">
    <name type="scientific">Aldrovandia affinis</name>
    <dbReference type="NCBI Taxonomy" id="143900"/>
    <lineage>
        <taxon>Eukaryota</taxon>
        <taxon>Metazoa</taxon>
        <taxon>Chordata</taxon>
        <taxon>Craniata</taxon>
        <taxon>Vertebrata</taxon>
        <taxon>Euteleostomi</taxon>
        <taxon>Actinopterygii</taxon>
        <taxon>Neopterygii</taxon>
        <taxon>Teleostei</taxon>
        <taxon>Notacanthiformes</taxon>
        <taxon>Halosauridae</taxon>
        <taxon>Aldrovandia</taxon>
    </lineage>
</organism>
<dbReference type="GO" id="GO:0004523">
    <property type="term" value="F:RNA-DNA hybrid ribonuclease activity"/>
    <property type="evidence" value="ECO:0007669"/>
    <property type="project" value="UniProtKB-EC"/>
</dbReference>
<dbReference type="SUPFAM" id="SSF56672">
    <property type="entry name" value="DNA/RNA polymerases"/>
    <property type="match status" value="1"/>
</dbReference>
<feature type="domain" description="Reverse transcriptase" evidence="3">
    <location>
        <begin position="1"/>
        <end position="134"/>
    </location>
</feature>
<evidence type="ECO:0000256" key="1">
    <source>
        <dbReference type="ARBA" id="ARBA00010879"/>
    </source>
</evidence>
<comment type="caution">
    <text evidence="4">The sequence shown here is derived from an EMBL/GenBank/DDBJ whole genome shotgun (WGS) entry which is preliminary data.</text>
</comment>
<dbReference type="EC" id="3.1.26.4" evidence="2"/>
<name>A0AAD7WNG5_9TELE</name>
<dbReference type="AlphaFoldDB" id="A0AAD7WNG5"/>
<comment type="similarity">
    <text evidence="1">Belongs to the beta type-B retroviral polymerase family. HERV class-II K(HML-2) pol subfamily.</text>
</comment>
<dbReference type="EMBL" id="JAINUG010000058">
    <property type="protein sequence ID" value="KAJ8403407.1"/>
    <property type="molecule type" value="Genomic_DNA"/>
</dbReference>
<dbReference type="Gene3D" id="3.10.10.10">
    <property type="entry name" value="HIV Type 1 Reverse Transcriptase, subunit A, domain 1"/>
    <property type="match status" value="1"/>
</dbReference>
<dbReference type="PANTHER" id="PTHR33064">
    <property type="entry name" value="POL PROTEIN"/>
    <property type="match status" value="1"/>
</dbReference>
<dbReference type="InterPro" id="IPR000477">
    <property type="entry name" value="RT_dom"/>
</dbReference>
<dbReference type="InterPro" id="IPR043128">
    <property type="entry name" value="Rev_trsase/Diguanyl_cyclase"/>
</dbReference>
<accession>A0AAD7WNG5</accession>
<evidence type="ECO:0000313" key="5">
    <source>
        <dbReference type="Proteomes" id="UP001221898"/>
    </source>
</evidence>
<keyword evidence="5" id="KW-1185">Reference proteome</keyword>
<dbReference type="PANTHER" id="PTHR33064:SF37">
    <property type="entry name" value="RIBONUCLEASE H"/>
    <property type="match status" value="1"/>
</dbReference>